<gene>
    <name evidence="1" type="ORF">OPT61_g3888</name>
</gene>
<dbReference type="Proteomes" id="UP001153331">
    <property type="component" value="Unassembled WGS sequence"/>
</dbReference>
<evidence type="ECO:0000313" key="2">
    <source>
        <dbReference type="Proteomes" id="UP001153331"/>
    </source>
</evidence>
<reference evidence="1" key="1">
    <citation type="submission" date="2022-11" db="EMBL/GenBank/DDBJ databases">
        <title>Genome Sequence of Boeremia exigua.</title>
        <authorList>
            <person name="Buettner E."/>
        </authorList>
    </citation>
    <scope>NUCLEOTIDE SEQUENCE</scope>
    <source>
        <strain evidence="1">CU02</strain>
    </source>
</reference>
<organism evidence="1 2">
    <name type="scientific">Boeremia exigua</name>
    <dbReference type="NCBI Taxonomy" id="749465"/>
    <lineage>
        <taxon>Eukaryota</taxon>
        <taxon>Fungi</taxon>
        <taxon>Dikarya</taxon>
        <taxon>Ascomycota</taxon>
        <taxon>Pezizomycotina</taxon>
        <taxon>Dothideomycetes</taxon>
        <taxon>Pleosporomycetidae</taxon>
        <taxon>Pleosporales</taxon>
        <taxon>Pleosporineae</taxon>
        <taxon>Didymellaceae</taxon>
        <taxon>Boeremia</taxon>
    </lineage>
</organism>
<comment type="caution">
    <text evidence="1">The sequence shown here is derived from an EMBL/GenBank/DDBJ whole genome shotgun (WGS) entry which is preliminary data.</text>
</comment>
<keyword evidence="2" id="KW-1185">Reference proteome</keyword>
<sequence length="332" mass="38347">MLQVYRIELGPMGFVSEEMCHMSALRGVTRLSVTVQFAQVEGTHFGQELMQQIELWKGQEWGMIRDKPVVNLVWQHCLPLFKQLAPQTALEDLRLENFLQTPNFYIRAVNGAGDDIRFEGTTQCRYEPVFFTLPIRTSDLPEACDRIPHIKAEDISIAPILRDGESIDAIQGRVVTADGRSYYFKPRVDMREVEFERELQVLLRIRNTGLADQLRVPRLEGIVVSGENTIGMLINLINGTHLRSSEHIVRHDLHMRWEVQLKGIVQELHAHDIVWGDVHPMNMMIDTESNAWAIDFGGMNNAEFVDRENRETIEGDWQGLRRTFEDWLPNQQ</sequence>
<protein>
    <submittedName>
        <fullName evidence="1">Uncharacterized protein</fullName>
    </submittedName>
</protein>
<dbReference type="EMBL" id="JAPHNI010000209">
    <property type="protein sequence ID" value="KAJ8114168.1"/>
    <property type="molecule type" value="Genomic_DNA"/>
</dbReference>
<proteinExistence type="predicted"/>
<evidence type="ECO:0000313" key="1">
    <source>
        <dbReference type="EMBL" id="KAJ8114168.1"/>
    </source>
</evidence>
<name>A0ACC2IG56_9PLEO</name>
<accession>A0ACC2IG56</accession>